<keyword evidence="3" id="KW-1185">Reference proteome</keyword>
<comment type="caution">
    <text evidence="2">The sequence shown here is derived from an EMBL/GenBank/DDBJ whole genome shotgun (WGS) entry which is preliminary data.</text>
</comment>
<accession>A0ABR0R9R8</accession>
<dbReference type="GeneID" id="90004210"/>
<feature type="region of interest" description="Disordered" evidence="1">
    <location>
        <begin position="137"/>
        <end position="159"/>
    </location>
</feature>
<sequence length="159" mass="18342">MPTINDLPLELFDIIVTELHGLHSGDLNDNQFIFLTRVRIVSRIWNATIQKLYGRDIKTYQRLLVDFNLCHVKYRPSDNVVDFDLIDDTHTVGINDPRLDTWCTLCRRLRLERLQERLERDGRQWVIDGTGEDLRLVRSTKPVGGPNGKGSARGNTSAR</sequence>
<protein>
    <recommendedName>
        <fullName evidence="4">F-box domain-containing protein</fullName>
    </recommendedName>
</protein>
<reference evidence="2 3" key="1">
    <citation type="journal article" date="2023" name="Res Sq">
        <title>Genomic and morphological characterization of Knufia obscura isolated from the Mars 2020 spacecraft assembly facility.</title>
        <authorList>
            <person name="Chander A.M."/>
            <person name="Teixeira M.M."/>
            <person name="Singh N.K."/>
            <person name="Williams M.P."/>
            <person name="Parker C.W."/>
            <person name="Leo P."/>
            <person name="Stajich J.E."/>
            <person name="Torok T."/>
            <person name="Tighe S."/>
            <person name="Mason C.E."/>
            <person name="Venkateswaran K."/>
        </authorList>
    </citation>
    <scope>NUCLEOTIDE SEQUENCE [LARGE SCALE GENOMIC DNA]</scope>
    <source>
        <strain evidence="2 3">CCFEE 5817</strain>
    </source>
</reference>
<proteinExistence type="predicted"/>
<dbReference type="RefSeq" id="XP_064725102.1">
    <property type="nucleotide sequence ID" value="XM_064879149.1"/>
</dbReference>
<dbReference type="Proteomes" id="UP001334248">
    <property type="component" value="Unassembled WGS sequence"/>
</dbReference>
<organism evidence="2 3">
    <name type="scientific">Knufia obscura</name>
    <dbReference type="NCBI Taxonomy" id="1635080"/>
    <lineage>
        <taxon>Eukaryota</taxon>
        <taxon>Fungi</taxon>
        <taxon>Dikarya</taxon>
        <taxon>Ascomycota</taxon>
        <taxon>Pezizomycotina</taxon>
        <taxon>Eurotiomycetes</taxon>
        <taxon>Chaetothyriomycetidae</taxon>
        <taxon>Chaetothyriales</taxon>
        <taxon>Trichomeriaceae</taxon>
        <taxon>Knufia</taxon>
    </lineage>
</organism>
<dbReference type="EMBL" id="JAVHJV010000020">
    <property type="protein sequence ID" value="KAK5937012.1"/>
    <property type="molecule type" value="Genomic_DNA"/>
</dbReference>
<name>A0ABR0R9R8_9EURO</name>
<gene>
    <name evidence="2" type="ORF">PMZ80_010761</name>
</gene>
<evidence type="ECO:0000313" key="3">
    <source>
        <dbReference type="Proteomes" id="UP001334248"/>
    </source>
</evidence>
<evidence type="ECO:0000256" key="1">
    <source>
        <dbReference type="SAM" id="MobiDB-lite"/>
    </source>
</evidence>
<evidence type="ECO:0008006" key="4">
    <source>
        <dbReference type="Google" id="ProtNLM"/>
    </source>
</evidence>
<evidence type="ECO:0000313" key="2">
    <source>
        <dbReference type="EMBL" id="KAK5937012.1"/>
    </source>
</evidence>